<evidence type="ECO:0000313" key="1">
    <source>
        <dbReference type="EMBL" id="GAT93903.1"/>
    </source>
</evidence>
<reference evidence="1 2" key="1">
    <citation type="submission" date="2016-05" db="EMBL/GenBank/DDBJ databases">
        <title>First whole genome sequencing of Entamoeba histolytica HM1:IMSS-clone-6.</title>
        <authorList>
            <person name="Mukherjee Avik.K."/>
            <person name="Izumyama S."/>
            <person name="Nakada-Tsukui K."/>
            <person name="Nozaki T."/>
        </authorList>
    </citation>
    <scope>NUCLEOTIDE SEQUENCE [LARGE SCALE GENOMIC DNA]</scope>
    <source>
        <strain evidence="1 2">HM1:IMSS clone 6</strain>
    </source>
</reference>
<dbReference type="VEuPathDB" id="AmoebaDB:EHI7A_140310"/>
<name>A0A5K1UDP2_ENTHI</name>
<proteinExistence type="predicted"/>
<dbReference type="OMA" id="CIMSAFY"/>
<evidence type="ECO:0000313" key="2">
    <source>
        <dbReference type="Proteomes" id="UP000078387"/>
    </source>
</evidence>
<dbReference type="VEuPathDB" id="AmoebaDB:KM1_233100"/>
<sequence length="196" mass="22893">MTCLMSAFYKGKITQETENTYIAQCTKTPKSLQMLYAKRKSTDRDCHQQSFLIGLLISLGYSITIKKPHKKSKINSQMFLILEIRKEMKTILSSDSFDDSFVDIKKRRREIDSLTNNILIEQIQSHQGIMEFKKNNKIKLNGYKRIKTLMYNNTKYTQSDINLIGMSINKFIVQTIGSNDCYLQPNDTRITKYFIN</sequence>
<organism evidence="1 2">
    <name type="scientific">Entamoeba histolytica</name>
    <dbReference type="NCBI Taxonomy" id="5759"/>
    <lineage>
        <taxon>Eukaryota</taxon>
        <taxon>Amoebozoa</taxon>
        <taxon>Evosea</taxon>
        <taxon>Archamoebae</taxon>
        <taxon>Mastigamoebida</taxon>
        <taxon>Entamoebidae</taxon>
        <taxon>Entamoeba</taxon>
    </lineage>
</organism>
<dbReference type="Proteomes" id="UP000078387">
    <property type="component" value="Unassembled WGS sequence"/>
</dbReference>
<comment type="caution">
    <text evidence="1">The sequence shown here is derived from an EMBL/GenBank/DDBJ whole genome shotgun (WGS) entry which is preliminary data.</text>
</comment>
<dbReference type="VEuPathDB" id="AmoebaDB:EHI8A_156940"/>
<dbReference type="EMBL" id="BDEQ01000001">
    <property type="protein sequence ID" value="GAT93903.1"/>
    <property type="molecule type" value="Genomic_DNA"/>
</dbReference>
<gene>
    <name evidence="1" type="ORF">CL6EHI_094150</name>
</gene>
<accession>A0A5K1UDP2</accession>
<dbReference type="AlphaFoldDB" id="A0A5K1UDP2"/>
<protein>
    <submittedName>
        <fullName evidence="1">Uncharacterized protein</fullName>
    </submittedName>
</protein>
<dbReference type="VEuPathDB" id="AmoebaDB:EHI_094150"/>
<dbReference type="VEuPathDB" id="AmoebaDB:EHI5A_179620"/>